<protein>
    <recommendedName>
        <fullName evidence="4">DNA mismatch repair protein S5 domain-containing protein</fullName>
    </recommendedName>
</protein>
<dbReference type="PANTHER" id="PTHR10073:SF41">
    <property type="entry name" value="MISMATCH REPAIR PROTEIN, PUTATIVE (AFU_ORTHOLOGUE AFUA_8G05820)-RELATED"/>
    <property type="match status" value="1"/>
</dbReference>
<dbReference type="RefSeq" id="XP_024706073.1">
    <property type="nucleotide sequence ID" value="XM_024845583.1"/>
</dbReference>
<feature type="domain" description="DNA mismatch repair protein S5" evidence="4">
    <location>
        <begin position="218"/>
        <end position="362"/>
    </location>
</feature>
<feature type="compositionally biased region" description="Polar residues" evidence="3">
    <location>
        <begin position="592"/>
        <end position="607"/>
    </location>
</feature>
<name>A0A2I2GD35_9EURO</name>
<dbReference type="InterPro" id="IPR003594">
    <property type="entry name" value="HATPase_dom"/>
</dbReference>
<accession>A0A2I2GD35</accession>
<dbReference type="InterPro" id="IPR014721">
    <property type="entry name" value="Ribsml_uS5_D2-typ_fold_subgr"/>
</dbReference>
<gene>
    <name evidence="5" type="ORF">P170DRAFT_381822</name>
</gene>
<evidence type="ECO:0000313" key="5">
    <source>
        <dbReference type="EMBL" id="PLB50771.1"/>
    </source>
</evidence>
<evidence type="ECO:0000313" key="6">
    <source>
        <dbReference type="Proteomes" id="UP000234275"/>
    </source>
</evidence>
<dbReference type="EMBL" id="MSFO01000003">
    <property type="protein sequence ID" value="PLB50771.1"/>
    <property type="molecule type" value="Genomic_DNA"/>
</dbReference>
<feature type="region of interest" description="Disordered" evidence="3">
    <location>
        <begin position="589"/>
        <end position="654"/>
    </location>
</feature>
<feature type="compositionally biased region" description="Low complexity" evidence="3">
    <location>
        <begin position="496"/>
        <end position="519"/>
    </location>
</feature>
<dbReference type="GO" id="GO:0061982">
    <property type="term" value="P:meiosis I cell cycle process"/>
    <property type="evidence" value="ECO:0007669"/>
    <property type="project" value="UniProtKB-ARBA"/>
</dbReference>
<organism evidence="5 6">
    <name type="scientific">Aspergillus steynii IBT 23096</name>
    <dbReference type="NCBI Taxonomy" id="1392250"/>
    <lineage>
        <taxon>Eukaryota</taxon>
        <taxon>Fungi</taxon>
        <taxon>Dikarya</taxon>
        <taxon>Ascomycota</taxon>
        <taxon>Pezizomycotina</taxon>
        <taxon>Eurotiomycetes</taxon>
        <taxon>Eurotiomycetidae</taxon>
        <taxon>Eurotiales</taxon>
        <taxon>Aspergillaceae</taxon>
        <taxon>Aspergillus</taxon>
        <taxon>Aspergillus subgen. Circumdati</taxon>
    </lineage>
</organism>
<comment type="similarity">
    <text evidence="1">Belongs to the DNA mismatch repair MutL/HexB family.</text>
</comment>
<dbReference type="GO" id="GO:0016887">
    <property type="term" value="F:ATP hydrolysis activity"/>
    <property type="evidence" value="ECO:0007669"/>
    <property type="project" value="InterPro"/>
</dbReference>
<evidence type="ECO:0000259" key="4">
    <source>
        <dbReference type="SMART" id="SM01340"/>
    </source>
</evidence>
<feature type="region of interest" description="Disordered" evidence="3">
    <location>
        <begin position="419"/>
        <end position="555"/>
    </location>
</feature>
<dbReference type="SMART" id="SM01340">
    <property type="entry name" value="DNA_mis_repair"/>
    <property type="match status" value="1"/>
</dbReference>
<dbReference type="VEuPathDB" id="FungiDB:P170DRAFT_381822"/>
<dbReference type="InterPro" id="IPR002099">
    <property type="entry name" value="MutL/Mlh/PMS"/>
</dbReference>
<dbReference type="NCBIfam" id="TIGR00585">
    <property type="entry name" value="mutl"/>
    <property type="match status" value="1"/>
</dbReference>
<proteinExistence type="inferred from homology"/>
<evidence type="ECO:0000256" key="1">
    <source>
        <dbReference type="ARBA" id="ARBA00006082"/>
    </source>
</evidence>
<dbReference type="GO" id="GO:0030983">
    <property type="term" value="F:mismatched DNA binding"/>
    <property type="evidence" value="ECO:0007669"/>
    <property type="project" value="InterPro"/>
</dbReference>
<dbReference type="SUPFAM" id="SSF54211">
    <property type="entry name" value="Ribosomal protein S5 domain 2-like"/>
    <property type="match status" value="1"/>
</dbReference>
<dbReference type="GO" id="GO:0140664">
    <property type="term" value="F:ATP-dependent DNA damage sensor activity"/>
    <property type="evidence" value="ECO:0007669"/>
    <property type="project" value="InterPro"/>
</dbReference>
<evidence type="ECO:0000256" key="2">
    <source>
        <dbReference type="ARBA" id="ARBA00022763"/>
    </source>
</evidence>
<dbReference type="Pfam" id="PF02518">
    <property type="entry name" value="HATPase_c"/>
    <property type="match status" value="1"/>
</dbReference>
<dbReference type="GO" id="GO:0005524">
    <property type="term" value="F:ATP binding"/>
    <property type="evidence" value="ECO:0007669"/>
    <property type="project" value="InterPro"/>
</dbReference>
<dbReference type="OrthoDB" id="10263226at2759"/>
<dbReference type="SUPFAM" id="SSF55874">
    <property type="entry name" value="ATPase domain of HSP90 chaperone/DNA topoisomerase II/histidine kinase"/>
    <property type="match status" value="1"/>
</dbReference>
<dbReference type="Gene3D" id="3.30.565.10">
    <property type="entry name" value="Histidine kinase-like ATPase, C-terminal domain"/>
    <property type="match status" value="1"/>
</dbReference>
<reference evidence="5 6" key="1">
    <citation type="submission" date="2016-12" db="EMBL/GenBank/DDBJ databases">
        <title>The genomes of Aspergillus section Nigri reveals drivers in fungal speciation.</title>
        <authorList>
            <consortium name="DOE Joint Genome Institute"/>
            <person name="Vesth T.C."/>
            <person name="Nybo J."/>
            <person name="Theobald S."/>
            <person name="Brandl J."/>
            <person name="Frisvad J.C."/>
            <person name="Nielsen K.F."/>
            <person name="Lyhne E.K."/>
            <person name="Kogle M.E."/>
            <person name="Kuo A."/>
            <person name="Riley R."/>
            <person name="Clum A."/>
            <person name="Nolan M."/>
            <person name="Lipzen A."/>
            <person name="Salamov A."/>
            <person name="Henrissat B."/>
            <person name="Wiebenga A."/>
            <person name="De Vries R.P."/>
            <person name="Grigoriev I.V."/>
            <person name="Mortensen U.H."/>
            <person name="Andersen M.R."/>
            <person name="Baker S.E."/>
        </authorList>
    </citation>
    <scope>NUCLEOTIDE SEQUENCE [LARGE SCALE GENOMIC DNA]</scope>
    <source>
        <strain evidence="5 6">IBT 23096</strain>
    </source>
</reference>
<feature type="compositionally biased region" description="Polar residues" evidence="3">
    <location>
        <begin position="448"/>
        <end position="468"/>
    </location>
</feature>
<dbReference type="STRING" id="1392250.A0A2I2GD35"/>
<feature type="compositionally biased region" description="Basic and acidic residues" evidence="3">
    <location>
        <begin position="622"/>
        <end position="643"/>
    </location>
</feature>
<feature type="region of interest" description="Disordered" evidence="3">
    <location>
        <begin position="707"/>
        <end position="744"/>
    </location>
</feature>
<dbReference type="InterPro" id="IPR036890">
    <property type="entry name" value="HATPase_C_sf"/>
</dbReference>
<dbReference type="FunFam" id="3.30.565.10:FF:000017">
    <property type="entry name" value="PMS1 homolog 1, mismatch repair system component"/>
    <property type="match status" value="1"/>
</dbReference>
<dbReference type="InterPro" id="IPR038973">
    <property type="entry name" value="MutL/Mlh/Pms-like"/>
</dbReference>
<dbReference type="PANTHER" id="PTHR10073">
    <property type="entry name" value="DNA MISMATCH REPAIR PROTEIN MLH, PMS, MUTL"/>
    <property type="match status" value="1"/>
</dbReference>
<dbReference type="GeneID" id="36553282"/>
<dbReference type="InterPro" id="IPR013507">
    <property type="entry name" value="DNA_mismatch_S5_2-like"/>
</dbReference>
<comment type="caution">
    <text evidence="5">The sequence shown here is derived from an EMBL/GenBank/DDBJ whole genome shotgun (WGS) entry which is preliminary data.</text>
</comment>
<dbReference type="AlphaFoldDB" id="A0A2I2GD35"/>
<dbReference type="GO" id="GO:0032389">
    <property type="term" value="C:MutLalpha complex"/>
    <property type="evidence" value="ECO:0007669"/>
    <property type="project" value="TreeGrafter"/>
</dbReference>
<keyword evidence="2" id="KW-0227">DNA damage</keyword>
<evidence type="ECO:0000256" key="3">
    <source>
        <dbReference type="SAM" id="MobiDB-lite"/>
    </source>
</evidence>
<keyword evidence="6" id="KW-1185">Reference proteome</keyword>
<dbReference type="GO" id="GO:0006298">
    <property type="term" value="P:mismatch repair"/>
    <property type="evidence" value="ECO:0007669"/>
    <property type="project" value="InterPro"/>
</dbReference>
<dbReference type="Pfam" id="PF01119">
    <property type="entry name" value="DNA_mis_repair"/>
    <property type="match status" value="1"/>
</dbReference>
<dbReference type="Gene3D" id="3.30.230.10">
    <property type="match status" value="1"/>
</dbReference>
<feature type="compositionally biased region" description="Polar residues" evidence="3">
    <location>
        <begin position="723"/>
        <end position="735"/>
    </location>
</feature>
<dbReference type="InterPro" id="IPR020568">
    <property type="entry name" value="Ribosomal_Su5_D2-typ_SF"/>
</dbReference>
<feature type="compositionally biased region" description="Polar residues" evidence="3">
    <location>
        <begin position="427"/>
        <end position="439"/>
    </location>
</feature>
<dbReference type="Proteomes" id="UP000234275">
    <property type="component" value="Unassembled WGS sequence"/>
</dbReference>
<sequence>MPITALPKPTVQAIGSTSVISDPCSIVKELLDNAIDASAASVGVEISQNTLDLVQVKDNGHGIPSADHAFVCRRTFTSKIQTLEDLRRVGGKSLGFRGQALASASEISGGVNILTRVESELVGSSMKYGRNGELLSTQRTSHPVGTTVRITDLFKHIPVRRQTALKNSAKTLTKVKKMVQTYAMCNPSKRFSFKVLKARTENFNWVYAPQHGTLIDAALKIAGYDVASNCVERQWPSEESDREGPGEAYTPGFRLVSLLPNPECDLTKINNSGQYLSIDGRPISTTRGIGQDIAKLYKSYIRTAAFRQETSATTTDPFLYLQIWCPDASYDVNIEPAKDDVLFENPHEVFALVEDLLHFTYGEKESNEKQATKGKQPARNNGSFDLLLARRDNESVSREKNDFRPAIATDTHRLVQPTPIARESSDSETNFSTNIQTPGVSKEGLNPWSLTSFNAPTQRRNGVSSNGNGPRITKYIPGRGFREWSQSSRETNRRGSATSILPSPSASSPESSCRSAVESPSQTGSFHVPRISASRTPNQPGLQKERNGSGDNTEMLDRWIGRSTESSPSQTTVGEARVPSLAQLARRRFEQSPLNERSTSPVVSTAGPSGRTRDGSISSDVRLGDRGATDWEEMRNQQERDESLTPEGWSTGLQQLSQSNGSALEDALDFERRKKEAIQKRREQFKNQPKNTNSPHLSRYLAARAALTSQPEVPDPSEDADNIRSNNGAETQTLPHSAKPALGPFDPRAYLMRRRSSSLQRASGSKVRRINTAKLPLETIPNGEEMHDVGLKQPIDMACLSGEFKNLLTTDLYTQSGCEYEAFSGSDYPELEAWTHRLRSLITKRFNAEGSDVQFDFTSLTPSI</sequence>